<accession>A0A1L0EYK8</accession>
<dbReference type="AlphaFoldDB" id="A0A1L0EYK8"/>
<organism evidence="1 2">
    <name type="scientific">Moritella viscosa</name>
    <dbReference type="NCBI Taxonomy" id="80854"/>
    <lineage>
        <taxon>Bacteria</taxon>
        <taxon>Pseudomonadati</taxon>
        <taxon>Pseudomonadota</taxon>
        <taxon>Gammaproteobacteria</taxon>
        <taxon>Alteromonadales</taxon>
        <taxon>Moritellaceae</taxon>
        <taxon>Moritella</taxon>
    </lineage>
</organism>
<sequence length="51" mass="6114">MQLKRLRKEVASEIITWFPTQKQSLLWGGRVFGWPIEVSEIIERSEQYFVC</sequence>
<gene>
    <name evidence="1" type="ORF">NVI5450_3944</name>
</gene>
<dbReference type="GO" id="GO:0016740">
    <property type="term" value="F:transferase activity"/>
    <property type="evidence" value="ECO:0007669"/>
    <property type="project" value="UniProtKB-KW"/>
</dbReference>
<dbReference type="EMBL" id="FPLD01000109">
    <property type="protein sequence ID" value="SGZ13532.1"/>
    <property type="molecule type" value="Genomic_DNA"/>
</dbReference>
<dbReference type="Proteomes" id="UP000183794">
    <property type="component" value="Unassembled WGS sequence"/>
</dbReference>
<reference evidence="1 2" key="1">
    <citation type="submission" date="2016-11" db="EMBL/GenBank/DDBJ databases">
        <authorList>
            <person name="Jaros S."/>
            <person name="Januszkiewicz K."/>
            <person name="Wedrychowicz H."/>
        </authorList>
    </citation>
    <scope>NUCLEOTIDE SEQUENCE [LARGE SCALE GENOMIC DNA]</scope>
    <source>
        <strain evidence="1">NVI 5450</strain>
    </source>
</reference>
<proteinExistence type="predicted"/>
<keyword evidence="1" id="KW-0808">Transferase</keyword>
<protein>
    <submittedName>
        <fullName evidence="1">Putative acetyltransferase</fullName>
    </submittedName>
</protein>
<evidence type="ECO:0000313" key="1">
    <source>
        <dbReference type="EMBL" id="SGZ13532.1"/>
    </source>
</evidence>
<name>A0A1L0EYK8_9GAMM</name>
<evidence type="ECO:0000313" key="2">
    <source>
        <dbReference type="Proteomes" id="UP000183794"/>
    </source>
</evidence>